<organism evidence="2 3">
    <name type="scientific">Bacillus sonorensis</name>
    <dbReference type="NCBI Taxonomy" id="119858"/>
    <lineage>
        <taxon>Bacteria</taxon>
        <taxon>Bacillati</taxon>
        <taxon>Bacillota</taxon>
        <taxon>Bacilli</taxon>
        <taxon>Bacillales</taxon>
        <taxon>Bacillaceae</taxon>
        <taxon>Bacillus</taxon>
    </lineage>
</organism>
<accession>A0ABN5AA39</accession>
<protein>
    <recommendedName>
        <fullName evidence="1">DnaJ homologue subfamily C member 28 conserved domain-containing protein</fullName>
    </recommendedName>
</protein>
<dbReference type="RefSeq" id="WP_006637427.1">
    <property type="nucleotide sequence ID" value="NZ_BORD01000007.1"/>
</dbReference>
<dbReference type="Pfam" id="PF09350">
    <property type="entry name" value="DJC28_CD"/>
    <property type="match status" value="1"/>
</dbReference>
<evidence type="ECO:0000313" key="3">
    <source>
        <dbReference type="Proteomes" id="UP000196877"/>
    </source>
</evidence>
<proteinExistence type="predicted"/>
<dbReference type="GeneID" id="92851940"/>
<feature type="domain" description="DnaJ homologue subfamily C member 28 conserved" evidence="1">
    <location>
        <begin position="8"/>
        <end position="73"/>
    </location>
</feature>
<dbReference type="InterPro" id="IPR052573">
    <property type="entry name" value="DnaJ_C_subfamily_28"/>
</dbReference>
<sequence>MDFSSIISEDRIKQAIKDGEFDGLPGMGKPLKKDDAAHVPEDLRMAYRVLKNAGMAGDEASLKKELMTIDDLIAKCTDEDERERLIKRKTESRLRLDRLAAKTGMFSKPASAFYKDKIYKRLGRS</sequence>
<name>A0ABN5AA39_9BACI</name>
<dbReference type="PANTHER" id="PTHR39158:SF1">
    <property type="entry name" value="DNAJ HOMOLOG SUBFAMILY C MEMBER 28"/>
    <property type="match status" value="1"/>
</dbReference>
<evidence type="ECO:0000313" key="2">
    <source>
        <dbReference type="EMBL" id="ASB87546.1"/>
    </source>
</evidence>
<gene>
    <name evidence="2" type="ORF">S101395_00992</name>
</gene>
<dbReference type="InterPro" id="IPR018961">
    <property type="entry name" value="DnaJ_homolog_subfam-C_membr-28"/>
</dbReference>
<keyword evidence="3" id="KW-1185">Reference proteome</keyword>
<dbReference type="EMBL" id="CP021920">
    <property type="protein sequence ID" value="ASB87546.1"/>
    <property type="molecule type" value="Genomic_DNA"/>
</dbReference>
<dbReference type="PANTHER" id="PTHR39158">
    <property type="entry name" value="OS08G0560600 PROTEIN"/>
    <property type="match status" value="1"/>
</dbReference>
<reference evidence="2 3" key="1">
    <citation type="submission" date="2017-06" db="EMBL/GenBank/DDBJ databases">
        <title>Genome sequence of Bacillus sonorensis strain SRCM101395.</title>
        <authorList>
            <person name="Cho S.H."/>
        </authorList>
    </citation>
    <scope>NUCLEOTIDE SEQUENCE [LARGE SCALE GENOMIC DNA]</scope>
    <source>
        <strain evidence="2 3">SRCM101395</strain>
    </source>
</reference>
<evidence type="ECO:0000259" key="1">
    <source>
        <dbReference type="Pfam" id="PF09350"/>
    </source>
</evidence>
<dbReference type="Proteomes" id="UP000196877">
    <property type="component" value="Chromosome"/>
</dbReference>